<evidence type="ECO:0000256" key="9">
    <source>
        <dbReference type="SAM" id="Phobius"/>
    </source>
</evidence>
<keyword evidence="3 9" id="KW-0812">Transmembrane</keyword>
<evidence type="ECO:0000256" key="7">
    <source>
        <dbReference type="ARBA" id="ARBA00023288"/>
    </source>
</evidence>
<dbReference type="PANTHER" id="PTHR33562">
    <property type="entry name" value="ATILLA, ISOFORM B-RELATED-RELATED"/>
    <property type="match status" value="1"/>
</dbReference>
<keyword evidence="2" id="KW-0325">Glycoprotein</keyword>
<evidence type="ECO:0000256" key="3">
    <source>
        <dbReference type="ARBA" id="ARBA00022692"/>
    </source>
</evidence>
<proteinExistence type="predicted"/>
<dbReference type="GeneID" id="107270733"/>
<evidence type="ECO:0000256" key="4">
    <source>
        <dbReference type="ARBA" id="ARBA00022729"/>
    </source>
</evidence>
<gene>
    <name evidence="12 13 14 15" type="primary">LOC107270733</name>
</gene>
<dbReference type="AlphaFoldDB" id="A0AAJ7RNM6"/>
<evidence type="ECO:0000256" key="2">
    <source>
        <dbReference type="ARBA" id="ARBA00022622"/>
    </source>
</evidence>
<keyword evidence="2" id="KW-0336">GPI-anchor</keyword>
<dbReference type="KEGG" id="ccin:107270733"/>
<name>A0AAJ7RNM6_CEPCN</name>
<keyword evidence="11" id="KW-1185">Reference proteome</keyword>
<keyword evidence="4 10" id="KW-0732">Signal</keyword>
<feature type="compositionally biased region" description="Low complexity" evidence="8">
    <location>
        <begin position="124"/>
        <end position="172"/>
    </location>
</feature>
<keyword evidence="6 9" id="KW-0472">Membrane</keyword>
<dbReference type="GO" id="GO:0098552">
    <property type="term" value="C:side of membrane"/>
    <property type="evidence" value="ECO:0007669"/>
    <property type="project" value="UniProtKB-KW"/>
</dbReference>
<evidence type="ECO:0000256" key="1">
    <source>
        <dbReference type="ARBA" id="ARBA00004589"/>
    </source>
</evidence>
<evidence type="ECO:0000313" key="12">
    <source>
        <dbReference type="RefSeq" id="XP_015601495.1"/>
    </source>
</evidence>
<feature type="compositionally biased region" description="Low complexity" evidence="8">
    <location>
        <begin position="77"/>
        <end position="91"/>
    </location>
</feature>
<evidence type="ECO:0000256" key="8">
    <source>
        <dbReference type="SAM" id="MobiDB-lite"/>
    </source>
</evidence>
<comment type="subcellular location">
    <subcellularLocation>
        <location evidence="1">Membrane</location>
        <topology evidence="1">Lipid-anchor</topology>
        <topology evidence="1">GPI-anchor</topology>
    </subcellularLocation>
</comment>
<protein>
    <submittedName>
        <fullName evidence="12 13">Uncharacterized protein LOC107270733 isoform X1</fullName>
    </submittedName>
</protein>
<sequence>MSPERTSGTLLPILVLLVIHHSLALQCHVCSSFDNPSCSSNPKDIEIETCGFSTMSSTANAIIADWSSSTQTSVSAASSTEAGGSSSSQSTKFTTENSASISTQSASGSTESEVTTDTSDHSETFSSTITESSSSSGTENNSTENTSTASVSTTATASTESDSSSTDGSNSTSTTEIFLLKSDLDIPLLRNVVRRDIPGTIGPRKGANHVCYKIVYTKNQRKVTERGCYAGTSSGSCAALKENIGPQSWITCVTCIKDGCNSTSTIQLSVTTLFLLLATMFVLVR</sequence>
<keyword evidence="5 9" id="KW-1133">Transmembrane helix</keyword>
<dbReference type="RefSeq" id="XP_024943831.1">
    <property type="nucleotide sequence ID" value="XM_025088063.1"/>
</dbReference>
<keyword evidence="7" id="KW-0449">Lipoprotein</keyword>
<organism evidence="11 13">
    <name type="scientific">Cephus cinctus</name>
    <name type="common">Wheat stem sawfly</name>
    <dbReference type="NCBI Taxonomy" id="211228"/>
    <lineage>
        <taxon>Eukaryota</taxon>
        <taxon>Metazoa</taxon>
        <taxon>Ecdysozoa</taxon>
        <taxon>Arthropoda</taxon>
        <taxon>Hexapoda</taxon>
        <taxon>Insecta</taxon>
        <taxon>Pterygota</taxon>
        <taxon>Neoptera</taxon>
        <taxon>Endopterygota</taxon>
        <taxon>Hymenoptera</taxon>
        <taxon>Cephoidea</taxon>
        <taxon>Cephidae</taxon>
        <taxon>Cephus</taxon>
    </lineage>
</organism>
<feature type="compositionally biased region" description="Low complexity" evidence="8">
    <location>
        <begin position="98"/>
        <end position="117"/>
    </location>
</feature>
<feature type="chain" id="PRO_5044709144" evidence="10">
    <location>
        <begin position="25"/>
        <end position="285"/>
    </location>
</feature>
<dbReference type="RefSeq" id="XP_024943830.1">
    <property type="nucleotide sequence ID" value="XM_025088062.1"/>
</dbReference>
<evidence type="ECO:0000256" key="6">
    <source>
        <dbReference type="ARBA" id="ARBA00023136"/>
    </source>
</evidence>
<dbReference type="RefSeq" id="XP_024943832.1">
    <property type="nucleotide sequence ID" value="XM_025088064.1"/>
</dbReference>
<evidence type="ECO:0000313" key="13">
    <source>
        <dbReference type="RefSeq" id="XP_024943830.1"/>
    </source>
</evidence>
<reference evidence="12 13" key="1">
    <citation type="submission" date="2025-04" db="UniProtKB">
        <authorList>
            <consortium name="RefSeq"/>
        </authorList>
    </citation>
    <scope>IDENTIFICATION</scope>
</reference>
<feature type="region of interest" description="Disordered" evidence="8">
    <location>
        <begin position="77"/>
        <end position="172"/>
    </location>
</feature>
<evidence type="ECO:0000313" key="14">
    <source>
        <dbReference type="RefSeq" id="XP_024943831.1"/>
    </source>
</evidence>
<evidence type="ECO:0000313" key="11">
    <source>
        <dbReference type="Proteomes" id="UP000694920"/>
    </source>
</evidence>
<evidence type="ECO:0000256" key="10">
    <source>
        <dbReference type="SAM" id="SignalP"/>
    </source>
</evidence>
<dbReference type="RefSeq" id="XP_015601495.1">
    <property type="nucleotide sequence ID" value="XM_015746009.2"/>
</dbReference>
<feature type="transmembrane region" description="Helical" evidence="9">
    <location>
        <begin position="266"/>
        <end position="284"/>
    </location>
</feature>
<evidence type="ECO:0000313" key="15">
    <source>
        <dbReference type="RefSeq" id="XP_024943832.1"/>
    </source>
</evidence>
<dbReference type="Proteomes" id="UP000694920">
    <property type="component" value="Unplaced"/>
</dbReference>
<dbReference type="InterPro" id="IPR050975">
    <property type="entry name" value="Sleep_regulator"/>
</dbReference>
<accession>A0AAJ7RNM6</accession>
<feature type="signal peptide" evidence="10">
    <location>
        <begin position="1"/>
        <end position="24"/>
    </location>
</feature>
<evidence type="ECO:0000256" key="5">
    <source>
        <dbReference type="ARBA" id="ARBA00022989"/>
    </source>
</evidence>